<protein>
    <submittedName>
        <fullName evidence="2">Uncharacterized protein</fullName>
    </submittedName>
</protein>
<sequence length="173" mass="18510">MKKLLTISILSAFLMVASLAMAGVPDFTMYGFPNVVASIIIQPDQNAVLTLGNASINIPSGAFGNVPVKFELLTATPTSWQKYVPSNQKVLYAFAFKVTDLTTGALIGKFSKPVIFYFSSSQITSQAQYLDTTPSFEVSKNPIPPKIEIVGQIGTLSHPIAGAPVGWLVTVPE</sequence>
<name>A0A2J6X4V0_9BACT</name>
<feature type="chain" id="PRO_5014390340" evidence="1">
    <location>
        <begin position="23"/>
        <end position="173"/>
    </location>
</feature>
<accession>A0A2J6X4V0</accession>
<evidence type="ECO:0000313" key="3">
    <source>
        <dbReference type="Proteomes" id="UP000236910"/>
    </source>
</evidence>
<reference evidence="2 3" key="1">
    <citation type="submission" date="2018-01" db="EMBL/GenBank/DDBJ databases">
        <title>Metagenomic assembled genomes from two thermal pools in the Uzon Caldera, Kamchatka, Russia.</title>
        <authorList>
            <person name="Wilkins L."/>
            <person name="Ettinger C."/>
        </authorList>
    </citation>
    <scope>NUCLEOTIDE SEQUENCE [LARGE SCALE GENOMIC DNA]</scope>
    <source>
        <strain evidence="2">ARK-10</strain>
    </source>
</reference>
<comment type="caution">
    <text evidence="2">The sequence shown here is derived from an EMBL/GenBank/DDBJ whole genome shotgun (WGS) entry which is preliminary data.</text>
</comment>
<evidence type="ECO:0000256" key="1">
    <source>
        <dbReference type="SAM" id="SignalP"/>
    </source>
</evidence>
<evidence type="ECO:0000313" key="2">
    <source>
        <dbReference type="EMBL" id="PMP81492.1"/>
    </source>
</evidence>
<keyword evidence="1" id="KW-0732">Signal</keyword>
<proteinExistence type="predicted"/>
<dbReference type="EMBL" id="PNIX01000310">
    <property type="protein sequence ID" value="PMP81492.1"/>
    <property type="molecule type" value="Genomic_DNA"/>
</dbReference>
<dbReference type="AlphaFoldDB" id="A0A2J6X4V0"/>
<organism evidence="2 3">
    <name type="scientific">Caldisericum exile</name>
    <dbReference type="NCBI Taxonomy" id="693075"/>
    <lineage>
        <taxon>Bacteria</taxon>
        <taxon>Pseudomonadati</taxon>
        <taxon>Caldisericota/Cryosericota group</taxon>
        <taxon>Caldisericota</taxon>
        <taxon>Caldisericia</taxon>
        <taxon>Caldisericales</taxon>
        <taxon>Caldisericaceae</taxon>
        <taxon>Caldisericum</taxon>
    </lineage>
</organism>
<feature type="signal peptide" evidence="1">
    <location>
        <begin position="1"/>
        <end position="22"/>
    </location>
</feature>
<gene>
    <name evidence="2" type="ORF">C0175_05390</name>
</gene>
<dbReference type="Proteomes" id="UP000236910">
    <property type="component" value="Unassembled WGS sequence"/>
</dbReference>